<dbReference type="Pfam" id="PF05751">
    <property type="entry name" value="FixH"/>
    <property type="match status" value="1"/>
</dbReference>
<dbReference type="PIRSF" id="PIRSF011386">
    <property type="entry name" value="FixH"/>
    <property type="match status" value="1"/>
</dbReference>
<gene>
    <name evidence="1" type="ORF">GWI72_10900</name>
</gene>
<dbReference type="InterPro" id="IPR018037">
    <property type="entry name" value="FixH_proteobacterial"/>
</dbReference>
<organism evidence="1 2">
    <name type="scientific">Pannonibacter tanglangensis</name>
    <dbReference type="NCBI Taxonomy" id="2750084"/>
    <lineage>
        <taxon>Bacteria</taxon>
        <taxon>Pseudomonadati</taxon>
        <taxon>Pseudomonadota</taxon>
        <taxon>Alphaproteobacteria</taxon>
        <taxon>Hyphomicrobiales</taxon>
        <taxon>Stappiaceae</taxon>
        <taxon>Pannonibacter</taxon>
    </lineage>
</organism>
<dbReference type="AlphaFoldDB" id="A0A7X5F4S6"/>
<reference evidence="2" key="1">
    <citation type="submission" date="2020-01" db="EMBL/GenBank/DDBJ databases">
        <authorList>
            <person name="Fang Y."/>
            <person name="Sun R."/>
            <person name="Nie L."/>
            <person name="He J."/>
            <person name="Hao L."/>
            <person name="Wang L."/>
            <person name="Su S."/>
            <person name="Lv E."/>
            <person name="Zhang Z."/>
            <person name="Xie R."/>
            <person name="Liu H."/>
        </authorList>
    </citation>
    <scope>NUCLEOTIDE SEQUENCE [LARGE SCALE GENOMIC DNA]</scope>
    <source>
        <strain evidence="2">XCT-53</strain>
    </source>
</reference>
<protein>
    <submittedName>
        <fullName evidence="1">Nitrogen fixation protein FixH</fullName>
    </submittedName>
</protein>
<comment type="caution">
    <text evidence="1">The sequence shown here is derived from an EMBL/GenBank/DDBJ whole genome shotgun (WGS) entry which is preliminary data.</text>
</comment>
<dbReference type="InterPro" id="IPR008620">
    <property type="entry name" value="FixH"/>
</dbReference>
<dbReference type="Proteomes" id="UP000586722">
    <property type="component" value="Unassembled WGS sequence"/>
</dbReference>
<dbReference type="RefSeq" id="WP_161676251.1">
    <property type="nucleotide sequence ID" value="NZ_JAABLP010000003.1"/>
</dbReference>
<sequence>MTTTASRAGTLRPGDTSRSPQGGRPITGRTVLLWISCFFGVIFAANAAFLYFAFGSFPGTVVDSSYKAGLTFNAEVAAAEAQAARGWDVSAHLDRSGEGRARITVSARDGAGLPLAGLAFVARLAHPTAAGQDQTVSLAPLEDGRYTGVTAAPLAPGTWKMTLEADGPEGRLFRSENRLFLRD</sequence>
<proteinExistence type="predicted"/>
<accession>A0A7X5F4S6</accession>
<keyword evidence="2" id="KW-1185">Reference proteome</keyword>
<evidence type="ECO:0000313" key="2">
    <source>
        <dbReference type="Proteomes" id="UP000586722"/>
    </source>
</evidence>
<name>A0A7X5F4S6_9HYPH</name>
<dbReference type="EMBL" id="JAABLQ010000001">
    <property type="protein sequence ID" value="NBN78775.1"/>
    <property type="molecule type" value="Genomic_DNA"/>
</dbReference>
<evidence type="ECO:0000313" key="1">
    <source>
        <dbReference type="EMBL" id="NBN78775.1"/>
    </source>
</evidence>